<evidence type="ECO:0000313" key="2">
    <source>
        <dbReference type="EMBL" id="KAK1935461.1"/>
    </source>
</evidence>
<protein>
    <submittedName>
        <fullName evidence="2">Uncharacterized protein</fullName>
    </submittedName>
</protein>
<proteinExistence type="predicted"/>
<evidence type="ECO:0000256" key="1">
    <source>
        <dbReference type="SAM" id="MobiDB-lite"/>
    </source>
</evidence>
<dbReference type="AlphaFoldDB" id="A0AAD9GBS2"/>
<dbReference type="Proteomes" id="UP001259832">
    <property type="component" value="Unassembled WGS sequence"/>
</dbReference>
<organism evidence="2 3">
    <name type="scientific">Phytophthora citrophthora</name>
    <dbReference type="NCBI Taxonomy" id="4793"/>
    <lineage>
        <taxon>Eukaryota</taxon>
        <taxon>Sar</taxon>
        <taxon>Stramenopiles</taxon>
        <taxon>Oomycota</taxon>
        <taxon>Peronosporomycetes</taxon>
        <taxon>Peronosporales</taxon>
        <taxon>Peronosporaceae</taxon>
        <taxon>Phytophthora</taxon>
    </lineage>
</organism>
<evidence type="ECO:0000313" key="3">
    <source>
        <dbReference type="Proteomes" id="UP001259832"/>
    </source>
</evidence>
<feature type="region of interest" description="Disordered" evidence="1">
    <location>
        <begin position="242"/>
        <end position="279"/>
    </location>
</feature>
<accession>A0AAD9GBS2</accession>
<reference evidence="2" key="1">
    <citation type="submission" date="2023-08" db="EMBL/GenBank/DDBJ databases">
        <title>Reference Genome Resource for the Citrus Pathogen Phytophthora citrophthora.</title>
        <authorList>
            <person name="Moller H."/>
            <person name="Coetzee B."/>
            <person name="Rose L.J."/>
            <person name="Van Niekerk J.M."/>
        </authorList>
    </citation>
    <scope>NUCLEOTIDE SEQUENCE</scope>
    <source>
        <strain evidence="2">STE-U-9442</strain>
    </source>
</reference>
<keyword evidence="3" id="KW-1185">Reference proteome</keyword>
<comment type="caution">
    <text evidence="2">The sequence shown here is derived from an EMBL/GenBank/DDBJ whole genome shotgun (WGS) entry which is preliminary data.</text>
</comment>
<gene>
    <name evidence="2" type="ORF">P3T76_010686</name>
</gene>
<dbReference type="EMBL" id="JASMQC010000023">
    <property type="protein sequence ID" value="KAK1935461.1"/>
    <property type="molecule type" value="Genomic_DNA"/>
</dbReference>
<feature type="compositionally biased region" description="Pro residues" evidence="1">
    <location>
        <begin position="244"/>
        <end position="260"/>
    </location>
</feature>
<sequence length="279" mass="32355">MPLRARTSVAHSRFLRAADNPLRHATSRNNTPPLRRLVFEASPLLHGVPWAVEKSRLNRHILLHLKKQIKKWCHGNTTKVATPILDKWSKARDQDSWVCGLQSQTSQELWEHEDTITDYQVWVNYRVATLQLNLYYDGYQHADHCPLDQDCTGNETQLSISSGNELWWAICSIGVAILWQIWNHVVHEGEHWIQQKQQEFMWSSCMRQLTAVARSERRIPQRRIQGLQLQISLECWSEMVVEVPPQPTPPPPPPPPPSPSAPWRSQKEPELPKRFILSS</sequence>
<name>A0AAD9GBS2_9STRA</name>